<dbReference type="InterPro" id="IPR003888">
    <property type="entry name" value="FYrich_N"/>
</dbReference>
<organism evidence="5 6">
    <name type="scientific">Mucor circinelloides f. lusitanicus</name>
    <name type="common">Mucor racemosus var. lusitanicus</name>
    <dbReference type="NCBI Taxonomy" id="29924"/>
    <lineage>
        <taxon>Eukaryota</taxon>
        <taxon>Fungi</taxon>
        <taxon>Fungi incertae sedis</taxon>
        <taxon>Mucoromycota</taxon>
        <taxon>Mucoromycotina</taxon>
        <taxon>Mucoromycetes</taxon>
        <taxon>Mucorales</taxon>
        <taxon>Mucorineae</taxon>
        <taxon>Mucoraceae</taxon>
        <taxon>Mucor</taxon>
    </lineage>
</organism>
<feature type="compositionally biased region" description="Basic residues" evidence="4">
    <location>
        <begin position="116"/>
        <end position="129"/>
    </location>
</feature>
<keyword evidence="2" id="KW-0539">Nucleus</keyword>
<dbReference type="GO" id="GO:0005634">
    <property type="term" value="C:nucleus"/>
    <property type="evidence" value="ECO:0007669"/>
    <property type="project" value="UniProtKB-SubCell"/>
</dbReference>
<dbReference type="InterPro" id="IPR040092">
    <property type="entry name" value="TBRG1"/>
</dbReference>
<proteinExistence type="predicted"/>
<sequence length="422" mass="47550">MTTLPHKQHTSKQSSRQDLKTLLREKIQVNHALKKEFKKAKKEVKMLMFERDLLLDGISRLHQDTFNNDSDSEVEVAPFAMTTSAARGPRRVTWPHSATTKSQQSATVVVPSAPPKRSRINKSRVRTRRVQPIQRDQHGHPILPLQIGVLTVTHLGRIVTDRDAFHNERYIFPVGYTVQRVYPSMLDPTKNTLITSTILDGGGEAGPKFQLVAADQPDAPIVANSATGAWTVVVRKANEIRQRDHSNSASGPDYYGLKHPTIAKMIQDLPGAAELKDYIWQEFEEMEPRAARGVMAAAEKKRDHLKQLACQQQSRPAGQKIIREDVAMQPTAARLRQQTWPVVLQQAFVGQHDQPHYSIQHATTVSTVPYRLVRYFPPQQNSQYPAYLHYQHVNASTSSTMQPIMVIESDEEMDESGTHDGG</sequence>
<protein>
    <submittedName>
        <fullName evidence="5">F/Y-rich N-terminus-domain-containing protein</fullName>
    </submittedName>
</protein>
<dbReference type="PANTHER" id="PTHR22715:SF0">
    <property type="entry name" value="TRANSFORMING GROWTH FACTOR BETA REGULATOR 1"/>
    <property type="match status" value="1"/>
</dbReference>
<dbReference type="SMART" id="SM00541">
    <property type="entry name" value="FYRN"/>
    <property type="match status" value="1"/>
</dbReference>
<dbReference type="PANTHER" id="PTHR22715">
    <property type="entry name" value="TRANSFORMING GROWTH FACTOR BETA REGULATED GENE 1"/>
    <property type="match status" value="1"/>
</dbReference>
<evidence type="ECO:0000313" key="5">
    <source>
        <dbReference type="EMBL" id="KAF1806830.1"/>
    </source>
</evidence>
<dbReference type="Pfam" id="PF05965">
    <property type="entry name" value="FYRC"/>
    <property type="match status" value="1"/>
</dbReference>
<dbReference type="GO" id="GO:0051726">
    <property type="term" value="P:regulation of cell cycle"/>
    <property type="evidence" value="ECO:0007669"/>
    <property type="project" value="TreeGrafter"/>
</dbReference>
<keyword evidence="3" id="KW-0175">Coiled coil</keyword>
<feature type="region of interest" description="Disordered" evidence="4">
    <location>
        <begin position="111"/>
        <end position="132"/>
    </location>
</feature>
<feature type="coiled-coil region" evidence="3">
    <location>
        <begin position="23"/>
        <end position="50"/>
    </location>
</feature>
<name>A0A8H4BQP4_MUCCL</name>
<dbReference type="InterPro" id="IPR003889">
    <property type="entry name" value="FYrich_C"/>
</dbReference>
<gene>
    <name evidence="5" type="ORF">FB192DRAFT_1352588</name>
</gene>
<dbReference type="Proteomes" id="UP000469890">
    <property type="component" value="Unassembled WGS sequence"/>
</dbReference>
<evidence type="ECO:0000256" key="4">
    <source>
        <dbReference type="SAM" id="MobiDB-lite"/>
    </source>
</evidence>
<comment type="caution">
    <text evidence="5">The sequence shown here is derived from an EMBL/GenBank/DDBJ whole genome shotgun (WGS) entry which is preliminary data.</text>
</comment>
<dbReference type="PROSITE" id="PS51543">
    <property type="entry name" value="FYRC"/>
    <property type="match status" value="1"/>
</dbReference>
<comment type="subcellular location">
    <subcellularLocation>
        <location evidence="1">Nucleus</location>
    </subcellularLocation>
</comment>
<evidence type="ECO:0000256" key="3">
    <source>
        <dbReference type="SAM" id="Coils"/>
    </source>
</evidence>
<evidence type="ECO:0000313" key="6">
    <source>
        <dbReference type="Proteomes" id="UP000469890"/>
    </source>
</evidence>
<evidence type="ECO:0000256" key="2">
    <source>
        <dbReference type="ARBA" id="ARBA00023242"/>
    </source>
</evidence>
<dbReference type="Pfam" id="PF05964">
    <property type="entry name" value="FYRN"/>
    <property type="match status" value="1"/>
</dbReference>
<accession>A0A8H4BQP4</accession>
<dbReference type="EMBL" id="JAAECE010000001">
    <property type="protein sequence ID" value="KAF1806830.1"/>
    <property type="molecule type" value="Genomic_DNA"/>
</dbReference>
<dbReference type="AlphaFoldDB" id="A0A8H4BQP4"/>
<dbReference type="Gene3D" id="3.30.160.360">
    <property type="match status" value="1"/>
</dbReference>
<evidence type="ECO:0000256" key="1">
    <source>
        <dbReference type="ARBA" id="ARBA00004123"/>
    </source>
</evidence>
<reference evidence="5 6" key="1">
    <citation type="submission" date="2019-09" db="EMBL/GenBank/DDBJ databases">
        <authorList>
            <consortium name="DOE Joint Genome Institute"/>
            <person name="Mondo S.J."/>
            <person name="Navarro-Mendoza M.I."/>
            <person name="Perez-Arques C."/>
            <person name="Panchal S."/>
            <person name="Nicolas F.E."/>
            <person name="Ganguly P."/>
            <person name="Pangilinan J."/>
            <person name="Grigoriev I."/>
            <person name="Heitman J."/>
            <person name="Sanya K."/>
            <person name="Garre V."/>
        </authorList>
    </citation>
    <scope>NUCLEOTIDE SEQUENCE [LARGE SCALE GENOMIC DNA]</scope>
    <source>
        <strain evidence="5 6">MU402</strain>
    </source>
</reference>
<dbReference type="PROSITE" id="PS51542">
    <property type="entry name" value="FYRN"/>
    <property type="match status" value="1"/>
</dbReference>